<dbReference type="RefSeq" id="WP_161040211.1">
    <property type="nucleotide sequence ID" value="NZ_WWCM01000011.1"/>
</dbReference>
<reference evidence="3 4" key="1">
    <citation type="submission" date="2019-12" db="EMBL/GenBank/DDBJ databases">
        <title>Novel species isolated from a subtropical stream in China.</title>
        <authorList>
            <person name="Lu H."/>
        </authorList>
    </citation>
    <scope>NUCLEOTIDE SEQUENCE [LARGE SCALE GENOMIC DNA]</scope>
    <source>
        <strain evidence="3 4">CY13W</strain>
    </source>
</reference>
<keyword evidence="1" id="KW-0732">Signal</keyword>
<comment type="caution">
    <text evidence="3">The sequence shown here is derived from an EMBL/GenBank/DDBJ whole genome shotgun (WGS) entry which is preliminary data.</text>
</comment>
<name>A0ABW9VR53_9BURK</name>
<gene>
    <name evidence="3" type="ORF">GTP27_16265</name>
</gene>
<feature type="signal peptide" evidence="1">
    <location>
        <begin position="1"/>
        <end position="23"/>
    </location>
</feature>
<proteinExistence type="predicted"/>
<evidence type="ECO:0000259" key="2">
    <source>
        <dbReference type="Pfam" id="PF13670"/>
    </source>
</evidence>
<dbReference type="InterPro" id="IPR025711">
    <property type="entry name" value="PepSY"/>
</dbReference>
<dbReference type="Pfam" id="PF13670">
    <property type="entry name" value="PepSY_2"/>
    <property type="match status" value="1"/>
</dbReference>
<accession>A0ABW9VR53</accession>
<evidence type="ECO:0000313" key="3">
    <source>
        <dbReference type="EMBL" id="MYM40883.1"/>
    </source>
</evidence>
<feature type="domain" description="PepSY" evidence="2">
    <location>
        <begin position="10"/>
        <end position="89"/>
    </location>
</feature>
<dbReference type="EMBL" id="WWCM01000011">
    <property type="protein sequence ID" value="MYM40883.1"/>
    <property type="molecule type" value="Genomic_DNA"/>
</dbReference>
<dbReference type="Proteomes" id="UP000478090">
    <property type="component" value="Unassembled WGS sequence"/>
</dbReference>
<feature type="chain" id="PRO_5045971034" evidence="1">
    <location>
        <begin position="24"/>
        <end position="90"/>
    </location>
</feature>
<evidence type="ECO:0000313" key="4">
    <source>
        <dbReference type="Proteomes" id="UP000478090"/>
    </source>
</evidence>
<organism evidence="3 4">
    <name type="scientific">Duganella qianjiadongensis</name>
    <dbReference type="NCBI Taxonomy" id="2692176"/>
    <lineage>
        <taxon>Bacteria</taxon>
        <taxon>Pseudomonadati</taxon>
        <taxon>Pseudomonadota</taxon>
        <taxon>Betaproteobacteria</taxon>
        <taxon>Burkholderiales</taxon>
        <taxon>Oxalobacteraceae</taxon>
        <taxon>Telluria group</taxon>
        <taxon>Duganella</taxon>
    </lineage>
</organism>
<keyword evidence="4" id="KW-1185">Reference proteome</keyword>
<sequence>MQRSYSRLLLPLLLAVYAGAASAHGNVVCTKAPKSEWKSHEELQKKLVAEGWVIRRMEATNSCYEVYAKDPKGNRVEAFFDPVTFARVEE</sequence>
<protein>
    <submittedName>
        <fullName evidence="3">PepSY domain-containing protein</fullName>
    </submittedName>
</protein>
<evidence type="ECO:0000256" key="1">
    <source>
        <dbReference type="SAM" id="SignalP"/>
    </source>
</evidence>